<accession>A0AAN7ZHE5</accession>
<gene>
    <name evidence="2" type="ORF">RI129_007887</name>
</gene>
<dbReference type="AlphaFoldDB" id="A0AAN7ZHE5"/>
<keyword evidence="1" id="KW-0732">Signal</keyword>
<keyword evidence="3" id="KW-1185">Reference proteome</keyword>
<feature type="chain" id="PRO_5042905271" evidence="1">
    <location>
        <begin position="25"/>
        <end position="272"/>
    </location>
</feature>
<evidence type="ECO:0000313" key="2">
    <source>
        <dbReference type="EMBL" id="KAK5644042.1"/>
    </source>
</evidence>
<proteinExistence type="predicted"/>
<sequence>MSSTVLVIILFCTFHVSNNWRAESDDIQESIKRITPKLEEVEENLRQLKITISKNVLEILVNLHKSFGESGSVIATELKDLEFMNMILKQRYNNKGGEIIKCLNAQSVALENIMASTYVDLHSNYETNSEIIKHLSNKAQNIAQRADAIGKSLKRVIGMCISRSNLPWRTDSVYQCLVNETLLIGNVVDELRHNFSVILVKSLDSISTRPPCSILESISSLKRMSYSCIFLATHFHGDGDEDVSIIDIFNKPKDGILSILIAIRKIMNGIEE</sequence>
<feature type="signal peptide" evidence="1">
    <location>
        <begin position="1"/>
        <end position="24"/>
    </location>
</feature>
<comment type="caution">
    <text evidence="2">The sequence shown here is derived from an EMBL/GenBank/DDBJ whole genome shotgun (WGS) entry which is preliminary data.</text>
</comment>
<evidence type="ECO:0000256" key="1">
    <source>
        <dbReference type="SAM" id="SignalP"/>
    </source>
</evidence>
<evidence type="ECO:0000313" key="3">
    <source>
        <dbReference type="Proteomes" id="UP001329430"/>
    </source>
</evidence>
<protein>
    <submittedName>
        <fullName evidence="2">Uncharacterized protein</fullName>
    </submittedName>
</protein>
<organism evidence="2 3">
    <name type="scientific">Pyrocoelia pectoralis</name>
    <dbReference type="NCBI Taxonomy" id="417401"/>
    <lineage>
        <taxon>Eukaryota</taxon>
        <taxon>Metazoa</taxon>
        <taxon>Ecdysozoa</taxon>
        <taxon>Arthropoda</taxon>
        <taxon>Hexapoda</taxon>
        <taxon>Insecta</taxon>
        <taxon>Pterygota</taxon>
        <taxon>Neoptera</taxon>
        <taxon>Endopterygota</taxon>
        <taxon>Coleoptera</taxon>
        <taxon>Polyphaga</taxon>
        <taxon>Elateriformia</taxon>
        <taxon>Elateroidea</taxon>
        <taxon>Lampyridae</taxon>
        <taxon>Lampyrinae</taxon>
        <taxon>Pyrocoelia</taxon>
    </lineage>
</organism>
<dbReference type="EMBL" id="JAVRBK010000005">
    <property type="protein sequence ID" value="KAK5644042.1"/>
    <property type="molecule type" value="Genomic_DNA"/>
</dbReference>
<reference evidence="2 3" key="1">
    <citation type="journal article" date="2024" name="Insects">
        <title>An Improved Chromosome-Level Genome Assembly of the Firefly Pyrocoelia pectoralis.</title>
        <authorList>
            <person name="Fu X."/>
            <person name="Meyer-Rochow V.B."/>
            <person name="Ballantyne L."/>
            <person name="Zhu X."/>
        </authorList>
    </citation>
    <scope>NUCLEOTIDE SEQUENCE [LARGE SCALE GENOMIC DNA]</scope>
    <source>
        <strain evidence="2">XCY_ONT2</strain>
    </source>
</reference>
<dbReference type="Proteomes" id="UP001329430">
    <property type="component" value="Chromosome 5"/>
</dbReference>
<name>A0AAN7ZHE5_9COLE</name>